<evidence type="ECO:0000256" key="1">
    <source>
        <dbReference type="SAM" id="Phobius"/>
    </source>
</evidence>
<reference evidence="2" key="1">
    <citation type="journal article" date="2014" name="Front. Microbiol.">
        <title>High frequency of phylogenetically diverse reductive dehalogenase-homologous genes in deep subseafloor sedimentary metagenomes.</title>
        <authorList>
            <person name="Kawai M."/>
            <person name="Futagami T."/>
            <person name="Toyoda A."/>
            <person name="Takaki Y."/>
            <person name="Nishi S."/>
            <person name="Hori S."/>
            <person name="Arai W."/>
            <person name="Tsubouchi T."/>
            <person name="Morono Y."/>
            <person name="Uchiyama I."/>
            <person name="Ito T."/>
            <person name="Fujiyama A."/>
            <person name="Inagaki F."/>
            <person name="Takami H."/>
        </authorList>
    </citation>
    <scope>NUCLEOTIDE SEQUENCE</scope>
    <source>
        <strain evidence="2">Expedition CK06-06</strain>
    </source>
</reference>
<organism evidence="2">
    <name type="scientific">marine sediment metagenome</name>
    <dbReference type="NCBI Taxonomy" id="412755"/>
    <lineage>
        <taxon>unclassified sequences</taxon>
        <taxon>metagenomes</taxon>
        <taxon>ecological metagenomes</taxon>
    </lineage>
</organism>
<sequence>MWYPWESILMRSLHILVYVGLAAVLSIIAIAGSGCGSSRKVQKTELEPEHVSNEESFVRTSPNQDANTIVIHKGPAFPPCEECTRRYSEIIDEIIKAMAQGMGEGMMKGLLGLKR</sequence>
<gene>
    <name evidence="2" type="ORF">S12H4_31340</name>
</gene>
<keyword evidence="1" id="KW-0812">Transmembrane</keyword>
<accession>X1SVZ7</accession>
<dbReference type="AlphaFoldDB" id="X1SVZ7"/>
<keyword evidence="1" id="KW-1133">Transmembrane helix</keyword>
<keyword evidence="1" id="KW-0472">Membrane</keyword>
<dbReference type="EMBL" id="BARW01018282">
    <property type="protein sequence ID" value="GAI97138.1"/>
    <property type="molecule type" value="Genomic_DNA"/>
</dbReference>
<comment type="caution">
    <text evidence="2">The sequence shown here is derived from an EMBL/GenBank/DDBJ whole genome shotgun (WGS) entry which is preliminary data.</text>
</comment>
<evidence type="ECO:0000313" key="2">
    <source>
        <dbReference type="EMBL" id="GAI97138.1"/>
    </source>
</evidence>
<protein>
    <submittedName>
        <fullName evidence="2">Uncharacterized protein</fullName>
    </submittedName>
</protein>
<feature type="transmembrane region" description="Helical" evidence="1">
    <location>
        <begin position="12"/>
        <end position="33"/>
    </location>
</feature>
<proteinExistence type="predicted"/>
<name>X1SVZ7_9ZZZZ</name>